<keyword evidence="1" id="KW-0732">Signal</keyword>
<evidence type="ECO:0000256" key="1">
    <source>
        <dbReference type="SAM" id="SignalP"/>
    </source>
</evidence>
<dbReference type="Proteomes" id="UP000314294">
    <property type="component" value="Unassembled WGS sequence"/>
</dbReference>
<dbReference type="AlphaFoldDB" id="A0A4Z2FJY0"/>
<comment type="caution">
    <text evidence="2">The sequence shown here is derived from an EMBL/GenBank/DDBJ whole genome shotgun (WGS) entry which is preliminary data.</text>
</comment>
<feature type="signal peptide" evidence="1">
    <location>
        <begin position="1"/>
        <end position="21"/>
    </location>
</feature>
<sequence>MWMGLSLCIPCLIVSELVAHGASVGPLANRLTAIRSLPDTHTGTQEHLVTTDADWITQRL</sequence>
<organism evidence="2 3">
    <name type="scientific">Liparis tanakae</name>
    <name type="common">Tanaka's snailfish</name>
    <dbReference type="NCBI Taxonomy" id="230148"/>
    <lineage>
        <taxon>Eukaryota</taxon>
        <taxon>Metazoa</taxon>
        <taxon>Chordata</taxon>
        <taxon>Craniata</taxon>
        <taxon>Vertebrata</taxon>
        <taxon>Euteleostomi</taxon>
        <taxon>Actinopterygii</taxon>
        <taxon>Neopterygii</taxon>
        <taxon>Teleostei</taxon>
        <taxon>Neoteleostei</taxon>
        <taxon>Acanthomorphata</taxon>
        <taxon>Eupercaria</taxon>
        <taxon>Perciformes</taxon>
        <taxon>Cottioidei</taxon>
        <taxon>Cottales</taxon>
        <taxon>Liparidae</taxon>
        <taxon>Liparis</taxon>
    </lineage>
</organism>
<evidence type="ECO:0000313" key="2">
    <source>
        <dbReference type="EMBL" id="TNN41526.1"/>
    </source>
</evidence>
<protein>
    <submittedName>
        <fullName evidence="2">Uncharacterized protein</fullName>
    </submittedName>
</protein>
<reference evidence="2 3" key="1">
    <citation type="submission" date="2019-03" db="EMBL/GenBank/DDBJ databases">
        <title>First draft genome of Liparis tanakae, snailfish: a comprehensive survey of snailfish specific genes.</title>
        <authorList>
            <person name="Kim W."/>
            <person name="Song I."/>
            <person name="Jeong J.-H."/>
            <person name="Kim D."/>
            <person name="Kim S."/>
            <person name="Ryu S."/>
            <person name="Song J.Y."/>
            <person name="Lee S.K."/>
        </authorList>
    </citation>
    <scope>NUCLEOTIDE SEQUENCE [LARGE SCALE GENOMIC DNA]</scope>
    <source>
        <tissue evidence="2">Muscle</tissue>
    </source>
</reference>
<dbReference type="EMBL" id="SRLO01001101">
    <property type="protein sequence ID" value="TNN41526.1"/>
    <property type="molecule type" value="Genomic_DNA"/>
</dbReference>
<gene>
    <name evidence="2" type="ORF">EYF80_048307</name>
</gene>
<evidence type="ECO:0000313" key="3">
    <source>
        <dbReference type="Proteomes" id="UP000314294"/>
    </source>
</evidence>
<accession>A0A4Z2FJY0</accession>
<name>A0A4Z2FJY0_9TELE</name>
<proteinExistence type="predicted"/>
<feature type="chain" id="PRO_5021223223" evidence="1">
    <location>
        <begin position="22"/>
        <end position="60"/>
    </location>
</feature>
<keyword evidence="3" id="KW-1185">Reference proteome</keyword>